<evidence type="ECO:0000313" key="4">
    <source>
        <dbReference type="Proteomes" id="UP001054837"/>
    </source>
</evidence>
<evidence type="ECO:0000259" key="2">
    <source>
        <dbReference type="SMART" id="SM00596"/>
    </source>
</evidence>
<reference evidence="3 4" key="1">
    <citation type="submission" date="2021-06" db="EMBL/GenBank/DDBJ databases">
        <title>Caerostris darwini draft genome.</title>
        <authorList>
            <person name="Kono N."/>
            <person name="Arakawa K."/>
        </authorList>
    </citation>
    <scope>NUCLEOTIDE SEQUENCE [LARGE SCALE GENOMIC DNA]</scope>
</reference>
<feature type="compositionally biased region" description="Basic residues" evidence="1">
    <location>
        <begin position="223"/>
        <end position="236"/>
    </location>
</feature>
<dbReference type="SMART" id="SM00596">
    <property type="entry name" value="PRE_C2HC"/>
    <property type="match status" value="1"/>
</dbReference>
<organism evidence="3 4">
    <name type="scientific">Caerostris darwini</name>
    <dbReference type="NCBI Taxonomy" id="1538125"/>
    <lineage>
        <taxon>Eukaryota</taxon>
        <taxon>Metazoa</taxon>
        <taxon>Ecdysozoa</taxon>
        <taxon>Arthropoda</taxon>
        <taxon>Chelicerata</taxon>
        <taxon>Arachnida</taxon>
        <taxon>Araneae</taxon>
        <taxon>Araneomorphae</taxon>
        <taxon>Entelegynae</taxon>
        <taxon>Araneoidea</taxon>
        <taxon>Araneidae</taxon>
        <taxon>Caerostris</taxon>
    </lineage>
</organism>
<name>A0AAV4S3P5_9ARAC</name>
<dbReference type="Proteomes" id="UP001054837">
    <property type="component" value="Unassembled WGS sequence"/>
</dbReference>
<gene>
    <name evidence="3" type="primary">jockeypol_218</name>
    <name evidence="3" type="ORF">CDAR_511221</name>
</gene>
<keyword evidence="3" id="KW-0695">RNA-directed DNA polymerase</keyword>
<comment type="caution">
    <text evidence="3">The sequence shown here is derived from an EMBL/GenBank/DDBJ whole genome shotgun (WGS) entry which is preliminary data.</text>
</comment>
<dbReference type="Pfam" id="PF07530">
    <property type="entry name" value="PRE_C2HC"/>
    <property type="match status" value="1"/>
</dbReference>
<dbReference type="EMBL" id="BPLQ01007158">
    <property type="protein sequence ID" value="GIY28270.1"/>
    <property type="molecule type" value="Genomic_DNA"/>
</dbReference>
<dbReference type="GO" id="GO:0003964">
    <property type="term" value="F:RNA-directed DNA polymerase activity"/>
    <property type="evidence" value="ECO:0007669"/>
    <property type="project" value="UniProtKB-KW"/>
</dbReference>
<evidence type="ECO:0000313" key="3">
    <source>
        <dbReference type="EMBL" id="GIY28270.1"/>
    </source>
</evidence>
<feature type="region of interest" description="Disordered" evidence="1">
    <location>
        <begin position="223"/>
        <end position="287"/>
    </location>
</feature>
<protein>
    <submittedName>
        <fullName evidence="3">RNA-directed DNA polymerase from mobile element jockey</fullName>
    </submittedName>
</protein>
<keyword evidence="4" id="KW-1185">Reference proteome</keyword>
<evidence type="ECO:0000256" key="1">
    <source>
        <dbReference type="SAM" id="MobiDB-lite"/>
    </source>
</evidence>
<keyword evidence="3" id="KW-0548">Nucleotidyltransferase</keyword>
<keyword evidence="3" id="KW-0808">Transferase</keyword>
<accession>A0AAV4S3P5</accession>
<sequence>MMPRQLSNRHQFFQPKQDWDAILSVLKTEVPLLECRYTGRFMRLQTNCDDDFRKLTKFMDDRGLDYKSYSLREERPIKVVIRGLPASTNISNILKELAEEGFELTKITRLSKYRTKEPMPLFYAQVKKNPLADAIYNVTEILGAQVCIEAYRGRPGPSQCWNCQGYFHSSEVCHLPTRCVRCAGTHKAEHCTRPSDQAPTCVNCGGDHAANWRGCPRCPGSKNKNRKLKVQKKKPHLPAPPPRPVSHEFSFANITAGQQRHAPVDTPPQPQRPPRMPVPPATYSPTVPAARVSHAPTLTSPTAAPQSAPPAQDCADLIGQLMKFTQQGMDGLVLSEAFRLCLPQLRQETEVHTRAYLIFHTYWRILATSSTN</sequence>
<feature type="compositionally biased region" description="Pro residues" evidence="1">
    <location>
        <begin position="265"/>
        <end position="282"/>
    </location>
</feature>
<dbReference type="InterPro" id="IPR006579">
    <property type="entry name" value="Pre_C2HC_dom"/>
</dbReference>
<feature type="domain" description="Pre-C2HC" evidence="2">
    <location>
        <begin position="90"/>
        <end position="158"/>
    </location>
</feature>
<dbReference type="AlphaFoldDB" id="A0AAV4S3P5"/>
<proteinExistence type="predicted"/>